<dbReference type="Proteomes" id="UP000019253">
    <property type="component" value="Unassembled WGS sequence"/>
</dbReference>
<evidence type="ECO:0000313" key="3">
    <source>
        <dbReference type="Proteomes" id="UP000019253"/>
    </source>
</evidence>
<keyword evidence="1" id="KW-0812">Transmembrane</keyword>
<protein>
    <submittedName>
        <fullName evidence="2">Uncharacterized protein</fullName>
    </submittedName>
</protein>
<proteinExistence type="predicted"/>
<dbReference type="AlphaFoldDB" id="W7B9M1"/>
<feature type="transmembrane region" description="Helical" evidence="1">
    <location>
        <begin position="50"/>
        <end position="69"/>
    </location>
</feature>
<evidence type="ECO:0000256" key="1">
    <source>
        <dbReference type="SAM" id="Phobius"/>
    </source>
</evidence>
<accession>W7B9M1</accession>
<name>W7B9M1_9LIST</name>
<comment type="caution">
    <text evidence="2">The sequence shown here is derived from an EMBL/GenBank/DDBJ whole genome shotgun (WGS) entry which is preliminary data.</text>
</comment>
<dbReference type="EMBL" id="AODD01000020">
    <property type="protein sequence ID" value="EUJ22642.1"/>
    <property type="molecule type" value="Genomic_DNA"/>
</dbReference>
<keyword evidence="3" id="KW-1185">Reference proteome</keyword>
<reference evidence="2 3" key="1">
    <citation type="journal article" date="2014" name="Int. J. Syst. Evol. Microbiol.">
        <title>Listeria floridensis sp. nov., Listeria aquatica sp. nov., Listeria cornellensis sp. nov., Listeria riparia sp. nov. and Listeria grandensis sp. nov., from agricultural and natural environments.</title>
        <authorList>
            <person name="den Bakker H.C."/>
            <person name="Warchocki S."/>
            <person name="Wright E.M."/>
            <person name="Allred A.F."/>
            <person name="Ahlstrom C."/>
            <person name="Manuel C.S."/>
            <person name="Stasiewicz M.J."/>
            <person name="Burrell A."/>
            <person name="Roof S."/>
            <person name="Strawn L."/>
            <person name="Fortes E.D."/>
            <person name="Nightingale K.K."/>
            <person name="Kephart D."/>
            <person name="Wiedmann M."/>
        </authorList>
    </citation>
    <scope>NUCLEOTIDE SEQUENCE [LARGE SCALE GENOMIC DNA]</scope>
    <source>
        <strain evidence="3">FSL F6-971</strain>
    </source>
</reference>
<sequence length="70" mass="8254">MVYWKEREIARTNKEMKILPSPPFIPILYVPALNEIKVITPLIKKQFSSLGNTFFYTVMVKLSVFFLIFL</sequence>
<gene>
    <name evidence="2" type="ORF">PGRAN_12389</name>
</gene>
<keyword evidence="1" id="KW-0472">Membrane</keyword>
<organism evidence="2 3">
    <name type="scientific">Listeria grandensis FSL F6-0971</name>
    <dbReference type="NCBI Taxonomy" id="1265819"/>
    <lineage>
        <taxon>Bacteria</taxon>
        <taxon>Bacillati</taxon>
        <taxon>Bacillota</taxon>
        <taxon>Bacilli</taxon>
        <taxon>Bacillales</taxon>
        <taxon>Listeriaceae</taxon>
        <taxon>Listeria</taxon>
    </lineage>
</organism>
<evidence type="ECO:0000313" key="2">
    <source>
        <dbReference type="EMBL" id="EUJ22642.1"/>
    </source>
</evidence>
<keyword evidence="1" id="KW-1133">Transmembrane helix</keyword>